<dbReference type="Proteomes" id="UP000886741">
    <property type="component" value="Unassembled WGS sequence"/>
</dbReference>
<evidence type="ECO:0000313" key="4">
    <source>
        <dbReference type="Proteomes" id="UP000886741"/>
    </source>
</evidence>
<comment type="caution">
    <text evidence="3">The sequence shown here is derived from an EMBL/GenBank/DDBJ whole genome shotgun (WGS) entry which is preliminary data.</text>
</comment>
<proteinExistence type="predicted"/>
<organism evidence="3 4">
    <name type="scientific">Candidatus Avoscillospira avistercoris</name>
    <dbReference type="NCBI Taxonomy" id="2840707"/>
    <lineage>
        <taxon>Bacteria</taxon>
        <taxon>Bacillati</taxon>
        <taxon>Bacillota</taxon>
        <taxon>Clostridia</taxon>
        <taxon>Eubacteriales</taxon>
        <taxon>Oscillospiraceae</taxon>
        <taxon>Oscillospiraceae incertae sedis</taxon>
        <taxon>Candidatus Avoscillospira</taxon>
    </lineage>
</organism>
<name>A0A9D1F7A5_9FIRM</name>
<dbReference type="EMBL" id="DVJJ01000009">
    <property type="protein sequence ID" value="HIS63807.1"/>
    <property type="molecule type" value="Genomic_DNA"/>
</dbReference>
<evidence type="ECO:0000256" key="2">
    <source>
        <dbReference type="SAM" id="MobiDB-lite"/>
    </source>
</evidence>
<feature type="region of interest" description="Disordered" evidence="2">
    <location>
        <begin position="386"/>
        <end position="432"/>
    </location>
</feature>
<feature type="region of interest" description="Disordered" evidence="2">
    <location>
        <begin position="26"/>
        <end position="70"/>
    </location>
</feature>
<gene>
    <name evidence="3" type="ORF">IAA83_00365</name>
</gene>
<sequence>MGIFGSIIGNTVGSVISGAINAVTGGGSSGSSSSSSSGSSSRPSGGSSSNNWGVSIGTPRPGDFTGSASGVTANNSFQQAIIDQMNSNSAAWWDAKTDAERDRLHQLNQQLADLLGGNVTYNNGVWVGQAGQTFEEYPQFQLPQLPQGGQISYQPQDQSQKLEEMYKAQLEAQKAALKEAYEKNLSSLEAEQGKLGGNYQAARNDTAAQSALSQQRFNETAAAYGLNSGTAGQAALSYATQLQNNLGTLQAAESAANAEIERQRTLLAKEYENALVEAQADNDYERFKALYEEAVRVDQALQNQSQFNASQALKQYQTLLDQYYKDREWGLTQDQWQYEQQQDQYKKDMEAAETLMKQGDYSAYGKLMGWDEDKIAQMEAAWKAANTKTDSGTSSGSSSGSSSSRPSSGGSSSGGKGSSGSGSGSSSTGSSGDPVVDAYRAGCRTYSAAVAYFKRQGYGDGISQNMAQDLERRMAKGEVGVNESKVMQLYNNIVEMRDTALNRNDPNFARKAIEEYRKQTSLKLNDDEVAWLLAKFGYTA</sequence>
<reference evidence="3" key="2">
    <citation type="journal article" date="2021" name="PeerJ">
        <title>Extensive microbial diversity within the chicken gut microbiome revealed by metagenomics and culture.</title>
        <authorList>
            <person name="Gilroy R."/>
            <person name="Ravi A."/>
            <person name="Getino M."/>
            <person name="Pursley I."/>
            <person name="Horton D.L."/>
            <person name="Alikhan N.F."/>
            <person name="Baker D."/>
            <person name="Gharbi K."/>
            <person name="Hall N."/>
            <person name="Watson M."/>
            <person name="Adriaenssens E.M."/>
            <person name="Foster-Nyarko E."/>
            <person name="Jarju S."/>
            <person name="Secka A."/>
            <person name="Antonio M."/>
            <person name="Oren A."/>
            <person name="Chaudhuri R.R."/>
            <person name="La Ragione R."/>
            <person name="Hildebrand F."/>
            <person name="Pallen M.J."/>
        </authorList>
    </citation>
    <scope>NUCLEOTIDE SEQUENCE</scope>
    <source>
        <strain evidence="3">ChiBcec16-1751</strain>
    </source>
</reference>
<accession>A0A9D1F7A5</accession>
<feature type="compositionally biased region" description="Low complexity" evidence="2">
    <location>
        <begin position="391"/>
        <end position="410"/>
    </location>
</feature>
<feature type="compositionally biased region" description="Gly residues" evidence="2">
    <location>
        <begin position="411"/>
        <end position="423"/>
    </location>
</feature>
<evidence type="ECO:0000313" key="3">
    <source>
        <dbReference type="EMBL" id="HIS63807.1"/>
    </source>
</evidence>
<reference evidence="3" key="1">
    <citation type="submission" date="2020-10" db="EMBL/GenBank/DDBJ databases">
        <authorList>
            <person name="Gilroy R."/>
        </authorList>
    </citation>
    <scope>NUCLEOTIDE SEQUENCE</scope>
    <source>
        <strain evidence="3">ChiBcec16-1751</strain>
    </source>
</reference>
<feature type="compositionally biased region" description="Low complexity" evidence="2">
    <location>
        <begin position="30"/>
        <end position="49"/>
    </location>
</feature>
<protein>
    <submittedName>
        <fullName evidence="3">Uncharacterized protein</fullName>
    </submittedName>
</protein>
<keyword evidence="1" id="KW-0175">Coiled coil</keyword>
<dbReference type="AlphaFoldDB" id="A0A9D1F7A5"/>
<feature type="coiled-coil region" evidence="1">
    <location>
        <begin position="163"/>
        <end position="191"/>
    </location>
</feature>
<evidence type="ECO:0000256" key="1">
    <source>
        <dbReference type="SAM" id="Coils"/>
    </source>
</evidence>